<dbReference type="Proteomes" id="UP001597163">
    <property type="component" value="Unassembled WGS sequence"/>
</dbReference>
<dbReference type="EMBL" id="JBHTLJ010000005">
    <property type="protein sequence ID" value="MFD1163740.1"/>
    <property type="molecule type" value="Genomic_DNA"/>
</dbReference>
<evidence type="ECO:0000313" key="2">
    <source>
        <dbReference type="Proteomes" id="UP001597163"/>
    </source>
</evidence>
<dbReference type="SUPFAM" id="SSF54593">
    <property type="entry name" value="Glyoxalase/Bleomycin resistance protein/Dihydroxybiphenyl dioxygenase"/>
    <property type="match status" value="1"/>
</dbReference>
<dbReference type="RefSeq" id="WP_311942162.1">
    <property type="nucleotide sequence ID" value="NZ_JAVSCK010000005.1"/>
</dbReference>
<dbReference type="InterPro" id="IPR029068">
    <property type="entry name" value="Glyas_Bleomycin-R_OHBP_Dase"/>
</dbReference>
<name>A0ABW3RF14_9FLAO</name>
<keyword evidence="2" id="KW-1185">Reference proteome</keyword>
<dbReference type="GO" id="GO:0051213">
    <property type="term" value="F:dioxygenase activity"/>
    <property type="evidence" value="ECO:0007669"/>
    <property type="project" value="UniProtKB-KW"/>
</dbReference>
<gene>
    <name evidence="1" type="ORF">ACFQ2E_15020</name>
</gene>
<evidence type="ECO:0000313" key="1">
    <source>
        <dbReference type="EMBL" id="MFD1163740.1"/>
    </source>
</evidence>
<keyword evidence="1" id="KW-0560">Oxidoreductase</keyword>
<accession>A0ABW3RF14</accession>
<organism evidence="1 2">
    <name type="scientific">Hwangdonia seohaensis</name>
    <dbReference type="NCBI Taxonomy" id="1240727"/>
    <lineage>
        <taxon>Bacteria</taxon>
        <taxon>Pseudomonadati</taxon>
        <taxon>Bacteroidota</taxon>
        <taxon>Flavobacteriia</taxon>
        <taxon>Flavobacteriales</taxon>
        <taxon>Flavobacteriaceae</taxon>
        <taxon>Hwangdonia</taxon>
    </lineage>
</organism>
<dbReference type="Gene3D" id="3.10.180.10">
    <property type="entry name" value="2,3-Dihydroxybiphenyl 1,2-Dioxygenase, domain 1"/>
    <property type="match status" value="1"/>
</dbReference>
<protein>
    <submittedName>
        <fullName evidence="1">Glyoxalase/bleomycin resistance/extradiol dioxygenase family protein</fullName>
    </submittedName>
</protein>
<keyword evidence="1" id="KW-0223">Dioxygenase</keyword>
<comment type="caution">
    <text evidence="1">The sequence shown here is derived from an EMBL/GenBank/DDBJ whole genome shotgun (WGS) entry which is preliminary data.</text>
</comment>
<sequence>MQIVPVLPSQNIDRDVAWYLEHVGFELVHKDSMYAVLKRDKLYMHLQWHADTADDPLLGGSVIKIFVDNIKPYFEEFVNRGTLNKDKLRLKTDWNTNEFGFYDLNNNAIFFVEDV</sequence>
<reference evidence="2" key="1">
    <citation type="journal article" date="2019" name="Int. J. Syst. Evol. Microbiol.">
        <title>The Global Catalogue of Microorganisms (GCM) 10K type strain sequencing project: providing services to taxonomists for standard genome sequencing and annotation.</title>
        <authorList>
            <consortium name="The Broad Institute Genomics Platform"/>
            <consortium name="The Broad Institute Genome Sequencing Center for Infectious Disease"/>
            <person name="Wu L."/>
            <person name="Ma J."/>
        </authorList>
    </citation>
    <scope>NUCLEOTIDE SEQUENCE [LARGE SCALE GENOMIC DNA]</scope>
    <source>
        <strain evidence="2">CCUG 63246</strain>
    </source>
</reference>
<proteinExistence type="predicted"/>